<evidence type="ECO:0000313" key="16">
    <source>
        <dbReference type="Proteomes" id="UP001163046"/>
    </source>
</evidence>
<dbReference type="Pfam" id="PF02932">
    <property type="entry name" value="Neur_chan_memb"/>
    <property type="match status" value="1"/>
</dbReference>
<keyword evidence="9 11" id="KW-0472">Membrane</keyword>
<dbReference type="SUPFAM" id="SSF90112">
    <property type="entry name" value="Neurotransmitter-gated ion-channel transmembrane pore"/>
    <property type="match status" value="1"/>
</dbReference>
<proteinExistence type="inferred from homology"/>
<feature type="domain" description="Neurotransmitter-gated ion-channel ligand-binding" evidence="13">
    <location>
        <begin position="36"/>
        <end position="216"/>
    </location>
</feature>
<keyword evidence="10 11" id="KW-0407">Ion channel</keyword>
<dbReference type="InterPro" id="IPR018000">
    <property type="entry name" value="Neurotransmitter_ion_chnl_CS"/>
</dbReference>
<dbReference type="InterPro" id="IPR006028">
    <property type="entry name" value="GABAA/Glycine_rcpt"/>
</dbReference>
<comment type="subcellular location">
    <subcellularLocation>
        <location evidence="2">Cell membrane</location>
    </subcellularLocation>
    <subcellularLocation>
        <location evidence="1">Membrane</location>
        <topology evidence="1">Multi-pass membrane protein</topology>
    </subcellularLocation>
</comment>
<feature type="compositionally biased region" description="Low complexity" evidence="12">
    <location>
        <begin position="340"/>
        <end position="354"/>
    </location>
</feature>
<reference evidence="15" key="1">
    <citation type="submission" date="2023-01" db="EMBL/GenBank/DDBJ databases">
        <title>Genome assembly of the deep-sea coral Lophelia pertusa.</title>
        <authorList>
            <person name="Herrera S."/>
            <person name="Cordes E."/>
        </authorList>
    </citation>
    <scope>NUCLEOTIDE SEQUENCE</scope>
    <source>
        <strain evidence="15">USNM1676648</strain>
        <tissue evidence="15">Polyp</tissue>
    </source>
</reference>
<dbReference type="InterPro" id="IPR038050">
    <property type="entry name" value="Neuro_actylchol_rec"/>
</dbReference>
<dbReference type="CDD" id="cd19049">
    <property type="entry name" value="LGIC_TM_anion"/>
    <property type="match status" value="1"/>
</dbReference>
<dbReference type="InterPro" id="IPR036734">
    <property type="entry name" value="Neur_chan_lig-bd_sf"/>
</dbReference>
<dbReference type="SUPFAM" id="SSF63712">
    <property type="entry name" value="Nicotinic receptor ligand binding domain-like"/>
    <property type="match status" value="1"/>
</dbReference>
<evidence type="ECO:0000256" key="5">
    <source>
        <dbReference type="ARBA" id="ARBA00022692"/>
    </source>
</evidence>
<dbReference type="Proteomes" id="UP001163046">
    <property type="component" value="Unassembled WGS sequence"/>
</dbReference>
<dbReference type="PANTHER" id="PTHR18945">
    <property type="entry name" value="NEUROTRANSMITTER GATED ION CHANNEL"/>
    <property type="match status" value="1"/>
</dbReference>
<feature type="transmembrane region" description="Helical" evidence="11">
    <location>
        <begin position="270"/>
        <end position="290"/>
    </location>
</feature>
<keyword evidence="8 11" id="KW-0406">Ion transport</keyword>
<dbReference type="CDD" id="cd18990">
    <property type="entry name" value="LGIC_ECD_GABAAR"/>
    <property type="match status" value="1"/>
</dbReference>
<keyword evidence="3 11" id="KW-0813">Transport</keyword>
<keyword evidence="4" id="KW-1003">Cell membrane</keyword>
<evidence type="ECO:0000313" key="15">
    <source>
        <dbReference type="EMBL" id="KAJ7383219.1"/>
    </source>
</evidence>
<dbReference type="PRINTS" id="PR00253">
    <property type="entry name" value="GABAARECEPTR"/>
</dbReference>
<dbReference type="Gene3D" id="2.70.170.10">
    <property type="entry name" value="Neurotransmitter-gated ion-channel ligand-binding domain"/>
    <property type="match status" value="1"/>
</dbReference>
<dbReference type="GO" id="GO:0004888">
    <property type="term" value="F:transmembrane signaling receptor activity"/>
    <property type="evidence" value="ECO:0007669"/>
    <property type="project" value="InterPro"/>
</dbReference>
<dbReference type="OrthoDB" id="407674at2759"/>
<dbReference type="FunFam" id="2.70.170.10:FF:000045">
    <property type="entry name" value="Predicted protein"/>
    <property type="match status" value="1"/>
</dbReference>
<evidence type="ECO:0000256" key="7">
    <source>
        <dbReference type="ARBA" id="ARBA00022989"/>
    </source>
</evidence>
<feature type="domain" description="Neurotransmitter-gated ion-channel transmembrane" evidence="14">
    <location>
        <begin position="246"/>
        <end position="334"/>
    </location>
</feature>
<evidence type="ECO:0000259" key="14">
    <source>
        <dbReference type="Pfam" id="PF02932"/>
    </source>
</evidence>
<accession>A0A9X0D381</accession>
<feature type="signal peptide" evidence="11">
    <location>
        <begin position="1"/>
        <end position="20"/>
    </location>
</feature>
<evidence type="ECO:0000256" key="4">
    <source>
        <dbReference type="ARBA" id="ARBA00022475"/>
    </source>
</evidence>
<feature type="transmembrane region" description="Helical" evidence="11">
    <location>
        <begin position="394"/>
        <end position="414"/>
    </location>
</feature>
<protein>
    <submittedName>
        <fullName evidence="15">Uncharacterized protein</fullName>
    </submittedName>
</protein>
<dbReference type="Pfam" id="PF02931">
    <property type="entry name" value="Neur_chan_LBD"/>
    <property type="match status" value="1"/>
</dbReference>
<dbReference type="InterPro" id="IPR006202">
    <property type="entry name" value="Neur_chan_lig-bd"/>
</dbReference>
<dbReference type="AlphaFoldDB" id="A0A9X0D381"/>
<feature type="region of interest" description="Disordered" evidence="12">
    <location>
        <begin position="340"/>
        <end position="362"/>
    </location>
</feature>
<gene>
    <name evidence="15" type="ORF">OS493_030021</name>
</gene>
<dbReference type="PRINTS" id="PR00252">
    <property type="entry name" value="NRIONCHANNEL"/>
</dbReference>
<feature type="transmembrane region" description="Helical" evidence="11">
    <location>
        <begin position="246"/>
        <end position="263"/>
    </location>
</feature>
<keyword evidence="5 11" id="KW-0812">Transmembrane</keyword>
<dbReference type="InterPro" id="IPR006201">
    <property type="entry name" value="Neur_channel"/>
</dbReference>
<dbReference type="NCBIfam" id="TIGR00860">
    <property type="entry name" value="LIC"/>
    <property type="match status" value="1"/>
</dbReference>
<evidence type="ECO:0000256" key="9">
    <source>
        <dbReference type="ARBA" id="ARBA00023136"/>
    </source>
</evidence>
<dbReference type="GO" id="GO:0005230">
    <property type="term" value="F:extracellular ligand-gated monoatomic ion channel activity"/>
    <property type="evidence" value="ECO:0007669"/>
    <property type="project" value="InterPro"/>
</dbReference>
<keyword evidence="6 11" id="KW-0732">Signal</keyword>
<feature type="transmembrane region" description="Helical" evidence="11">
    <location>
        <begin position="305"/>
        <end position="324"/>
    </location>
</feature>
<dbReference type="GO" id="GO:0005886">
    <property type="term" value="C:plasma membrane"/>
    <property type="evidence" value="ECO:0007669"/>
    <property type="project" value="UniProtKB-SubCell"/>
</dbReference>
<dbReference type="Gene3D" id="1.20.58.390">
    <property type="entry name" value="Neurotransmitter-gated ion-channel transmembrane domain"/>
    <property type="match status" value="1"/>
</dbReference>
<keyword evidence="16" id="KW-1185">Reference proteome</keyword>
<evidence type="ECO:0000256" key="1">
    <source>
        <dbReference type="ARBA" id="ARBA00004141"/>
    </source>
</evidence>
<evidence type="ECO:0000256" key="11">
    <source>
        <dbReference type="RuleBase" id="RU000687"/>
    </source>
</evidence>
<comment type="caution">
    <text evidence="15">The sequence shown here is derived from an EMBL/GenBank/DDBJ whole genome shotgun (WGS) entry which is preliminary data.</text>
</comment>
<dbReference type="InterPro" id="IPR036719">
    <property type="entry name" value="Neuro-gated_channel_TM_sf"/>
</dbReference>
<name>A0A9X0D381_9CNID</name>
<evidence type="ECO:0000256" key="6">
    <source>
        <dbReference type="ARBA" id="ARBA00022729"/>
    </source>
</evidence>
<evidence type="ECO:0000256" key="3">
    <source>
        <dbReference type="ARBA" id="ARBA00022448"/>
    </source>
</evidence>
<evidence type="ECO:0000259" key="13">
    <source>
        <dbReference type="Pfam" id="PF02931"/>
    </source>
</evidence>
<comment type="similarity">
    <text evidence="11">Belongs to the ligand-gated ion channel (TC 1.A.9) family.</text>
</comment>
<organism evidence="15 16">
    <name type="scientific">Desmophyllum pertusum</name>
    <dbReference type="NCBI Taxonomy" id="174260"/>
    <lineage>
        <taxon>Eukaryota</taxon>
        <taxon>Metazoa</taxon>
        <taxon>Cnidaria</taxon>
        <taxon>Anthozoa</taxon>
        <taxon>Hexacorallia</taxon>
        <taxon>Scleractinia</taxon>
        <taxon>Caryophylliina</taxon>
        <taxon>Caryophylliidae</taxon>
        <taxon>Desmophyllum</taxon>
    </lineage>
</organism>
<evidence type="ECO:0000256" key="10">
    <source>
        <dbReference type="ARBA" id="ARBA00023303"/>
    </source>
</evidence>
<dbReference type="PROSITE" id="PS00236">
    <property type="entry name" value="NEUROTR_ION_CHANNEL"/>
    <property type="match status" value="1"/>
</dbReference>
<keyword evidence="7 11" id="KW-1133">Transmembrane helix</keyword>
<dbReference type="InterPro" id="IPR006029">
    <property type="entry name" value="Neurotrans-gated_channel_TM"/>
</dbReference>
<evidence type="ECO:0000256" key="8">
    <source>
        <dbReference type="ARBA" id="ARBA00023065"/>
    </source>
</evidence>
<evidence type="ECO:0000256" key="12">
    <source>
        <dbReference type="SAM" id="MobiDB-lite"/>
    </source>
</evidence>
<dbReference type="EMBL" id="MU825904">
    <property type="protein sequence ID" value="KAJ7383219.1"/>
    <property type="molecule type" value="Genomic_DNA"/>
</dbReference>
<sequence>MDFGRAIIALVILCRSYGWALNEGDTTDDTVANLTKLLNNMERKRYLKLIRPMSGGKAVQVKVGIYIVYIGNFRESDMEYTIEMYFRQYWKDTRLAIPGLNQSLTFSGELPDILWQPDTYFENGFNGRLHHLTVLNKYLRLYPDGRVLVSTRLTLSCSCDMDFRKFPMDEQICNLYFASYGFTTRDLIYSWNDEFVSCARDKENAQFSLKTIHYLNGTRTYATGDFSYLGIRFVFVRRLSFYLTKIYIPAMLVVFVSWLSFFVDKNSAPARVSLGITTVLTMTTLLMGFGQDSLPVVSYVRALDLYLIVCYLLVFASFAEYALVNYRSKLTHTRMSVQKSSYPDDISSSERSSSGEFPNVSSSRGVAKTITVSRTQQEYLIENESSGLDKWSRWIFLPTFILLNVFYWVYYLVIDKSSY</sequence>
<feature type="chain" id="PRO_5041020039" evidence="11">
    <location>
        <begin position="21"/>
        <end position="419"/>
    </location>
</feature>
<evidence type="ECO:0000256" key="2">
    <source>
        <dbReference type="ARBA" id="ARBA00004236"/>
    </source>
</evidence>